<evidence type="ECO:0000313" key="1">
    <source>
        <dbReference type="EMBL" id="UXZ04684.1"/>
    </source>
</evidence>
<accession>A0ABY6F3S8</accession>
<name>A0ABY6F3S8_9GAMM</name>
<protein>
    <submittedName>
        <fullName evidence="1">DUF934 domain-containing protein</fullName>
    </submittedName>
</protein>
<dbReference type="EMBL" id="CP089977">
    <property type="protein sequence ID" value="UXZ04684.1"/>
    <property type="molecule type" value="Genomic_DNA"/>
</dbReference>
<dbReference type="InterPro" id="IPR008318">
    <property type="entry name" value="UCP030820"/>
</dbReference>
<dbReference type="Pfam" id="PF06073">
    <property type="entry name" value="DUF934"/>
    <property type="match status" value="1"/>
</dbReference>
<dbReference type="Proteomes" id="UP001063782">
    <property type="component" value="Chromosome"/>
</dbReference>
<proteinExistence type="predicted"/>
<sequence>MYLVEFENQEITKIPVNLSLLTHKASELQENVVFDFIKNHEQTANFLKTAVLFDELENFNQECHTVILTADNSPNDIEKLVNDFGFYDTIFFVQDFKDGRTFSLIRHLRNLSFFGSIYLLGNYGLDQAGYYFKSGANGFFVKDEQLDTILKTLEDLKSGHFGQSVAGLPMFQ</sequence>
<dbReference type="RefSeq" id="WP_263076175.1">
    <property type="nucleotide sequence ID" value="NZ_CP089977.1"/>
</dbReference>
<evidence type="ECO:0000313" key="2">
    <source>
        <dbReference type="Proteomes" id="UP001063782"/>
    </source>
</evidence>
<keyword evidence="2" id="KW-1185">Reference proteome</keyword>
<reference evidence="1" key="1">
    <citation type="submission" date="2021-12" db="EMBL/GenBank/DDBJ databases">
        <title>taxonomy of Moraxella sp. ZY201224.</title>
        <authorList>
            <person name="Li F."/>
        </authorList>
    </citation>
    <scope>NUCLEOTIDE SEQUENCE</scope>
    <source>
        <strain evidence="1">ZY201224</strain>
    </source>
</reference>
<gene>
    <name evidence="1" type="ORF">LU297_08975</name>
</gene>
<organism evidence="1 2">
    <name type="scientific">Moraxella nasicaprae</name>
    <dbReference type="NCBI Taxonomy" id="2904122"/>
    <lineage>
        <taxon>Bacteria</taxon>
        <taxon>Pseudomonadati</taxon>
        <taxon>Pseudomonadota</taxon>
        <taxon>Gammaproteobacteria</taxon>
        <taxon>Moraxellales</taxon>
        <taxon>Moraxellaceae</taxon>
        <taxon>Moraxella</taxon>
    </lineage>
</organism>